<organism evidence="1 2">
    <name type="scientific">Nocardioides thalensis</name>
    <dbReference type="NCBI Taxonomy" id="1914755"/>
    <lineage>
        <taxon>Bacteria</taxon>
        <taxon>Bacillati</taxon>
        <taxon>Actinomycetota</taxon>
        <taxon>Actinomycetes</taxon>
        <taxon>Propionibacteriales</taxon>
        <taxon>Nocardioidaceae</taxon>
        <taxon>Nocardioides</taxon>
    </lineage>
</organism>
<accession>A0A853C397</accession>
<reference evidence="1 2" key="1">
    <citation type="submission" date="2020-07" db="EMBL/GenBank/DDBJ databases">
        <title>Sequencing the genomes of 1000 actinobacteria strains.</title>
        <authorList>
            <person name="Klenk H.-P."/>
        </authorList>
    </citation>
    <scope>NUCLEOTIDE SEQUENCE [LARGE SCALE GENOMIC DNA]</scope>
    <source>
        <strain evidence="1 2">DSM 103833</strain>
    </source>
</reference>
<name>A0A853C397_9ACTN</name>
<keyword evidence="2" id="KW-1185">Reference proteome</keyword>
<evidence type="ECO:0000313" key="2">
    <source>
        <dbReference type="Proteomes" id="UP000530424"/>
    </source>
</evidence>
<dbReference type="Proteomes" id="UP000530424">
    <property type="component" value="Unassembled WGS sequence"/>
</dbReference>
<comment type="caution">
    <text evidence="1">The sequence shown here is derived from an EMBL/GenBank/DDBJ whole genome shotgun (WGS) entry which is preliminary data.</text>
</comment>
<sequence length="78" mass="8710">MAQRTLSDVARAMDRSGLLTVERARVLQLAAAADRPAGYKCSHPELAGMGWTHPWPDEPMTPHACCRDDEHCPSHWSR</sequence>
<dbReference type="RefSeq" id="WP_179667336.1">
    <property type="nucleotide sequence ID" value="NZ_JACCFP010000001.1"/>
</dbReference>
<dbReference type="AlphaFoldDB" id="A0A853C397"/>
<protein>
    <submittedName>
        <fullName evidence="1">Uncharacterized protein</fullName>
    </submittedName>
</protein>
<proteinExistence type="predicted"/>
<evidence type="ECO:0000313" key="1">
    <source>
        <dbReference type="EMBL" id="NYJ00793.1"/>
    </source>
</evidence>
<dbReference type="EMBL" id="JACCFP010000001">
    <property type="protein sequence ID" value="NYJ00793.1"/>
    <property type="molecule type" value="Genomic_DNA"/>
</dbReference>
<gene>
    <name evidence="1" type="ORF">HNR19_001491</name>
</gene>